<keyword evidence="3" id="KW-1185">Reference proteome</keyword>
<name>A0AAP0GIN8_9ASTR</name>
<dbReference type="AlphaFoldDB" id="A0AAP0GIN8"/>
<dbReference type="Proteomes" id="UP001408789">
    <property type="component" value="Unassembled WGS sequence"/>
</dbReference>
<dbReference type="EMBL" id="JBCNJP010006156">
    <property type="protein sequence ID" value="KAK9049544.1"/>
    <property type="molecule type" value="Genomic_DNA"/>
</dbReference>
<organism evidence="2 3">
    <name type="scientific">Deinandra increscens subsp. villosa</name>
    <dbReference type="NCBI Taxonomy" id="3103831"/>
    <lineage>
        <taxon>Eukaryota</taxon>
        <taxon>Viridiplantae</taxon>
        <taxon>Streptophyta</taxon>
        <taxon>Embryophyta</taxon>
        <taxon>Tracheophyta</taxon>
        <taxon>Spermatophyta</taxon>
        <taxon>Magnoliopsida</taxon>
        <taxon>eudicotyledons</taxon>
        <taxon>Gunneridae</taxon>
        <taxon>Pentapetalae</taxon>
        <taxon>asterids</taxon>
        <taxon>campanulids</taxon>
        <taxon>Asterales</taxon>
        <taxon>Asteraceae</taxon>
        <taxon>Asteroideae</taxon>
        <taxon>Heliantheae alliance</taxon>
        <taxon>Madieae</taxon>
        <taxon>Madiinae</taxon>
        <taxon>Deinandra</taxon>
    </lineage>
</organism>
<dbReference type="SUPFAM" id="SSF52540">
    <property type="entry name" value="P-loop containing nucleoside triphosphate hydrolases"/>
    <property type="match status" value="1"/>
</dbReference>
<gene>
    <name evidence="2" type="ORF">SSX86_031487</name>
</gene>
<sequence>MNATNKLNCLNFSKWLLAVGDGTIGEHDNSSRSESKSIPIPSTFLISDSKTALHDLIKFIYDEEFFRNPLITSLSDRAIVCAKNHTADMLNKMILDMYPGETHAYLSDDSMVPHSQNQTDSDIMYPSEYLHLLNFPGIPPHSLCLKEKSPIMLLRNINQSSGLCNGTRLIVSRLMPKLIEAHVLTGTSIGSRVYIPRIDFVHNSKELPQAAMETVNIEDLRETNPELAIEIRVIRRWVTRLVPEETCYIFVDKHADGIHAVAASSYKLNHTTPLALQGCYRISCFSCNDPPTYLKTIDHPVSLRFGSTATITPLEDSVIYPKLYFDFTEYENLIESTPTVDVYTGWFQLTSTPATYTYINPACDQSTRLLQRNQFSPQRSVLSHSVSSSSSIEKRRLSSLLEIDHHQTPANDFPK</sequence>
<dbReference type="PANTHER" id="PTHR10492:SF96">
    <property type="entry name" value="ATP-DEPENDENT DNA HELICASE"/>
    <property type="match status" value="1"/>
</dbReference>
<dbReference type="InterPro" id="IPR049163">
    <property type="entry name" value="Pif1-like_2B_dom"/>
</dbReference>
<proteinExistence type="predicted"/>
<dbReference type="Pfam" id="PF21530">
    <property type="entry name" value="Pif1_2B_dom"/>
    <property type="match status" value="1"/>
</dbReference>
<evidence type="ECO:0000313" key="3">
    <source>
        <dbReference type="Proteomes" id="UP001408789"/>
    </source>
</evidence>
<feature type="domain" description="DNA helicase Pif1-like 2B" evidence="1">
    <location>
        <begin position="128"/>
        <end position="174"/>
    </location>
</feature>
<evidence type="ECO:0000259" key="1">
    <source>
        <dbReference type="Pfam" id="PF21530"/>
    </source>
</evidence>
<dbReference type="InterPro" id="IPR027417">
    <property type="entry name" value="P-loop_NTPase"/>
</dbReference>
<protein>
    <recommendedName>
        <fullName evidence="1">DNA helicase Pif1-like 2B domain-containing protein</fullName>
    </recommendedName>
</protein>
<reference evidence="2 3" key="1">
    <citation type="submission" date="2024-04" db="EMBL/GenBank/DDBJ databases">
        <title>The reference genome of an endangered Asteraceae, Deinandra increscens subsp. villosa, native to the Central Coast of California.</title>
        <authorList>
            <person name="Guilliams M."/>
            <person name="Hasenstab-Lehman K."/>
            <person name="Meyer R."/>
            <person name="Mcevoy S."/>
        </authorList>
    </citation>
    <scope>NUCLEOTIDE SEQUENCE [LARGE SCALE GENOMIC DNA]</scope>
    <source>
        <tissue evidence="2">Leaf</tissue>
    </source>
</reference>
<dbReference type="PANTHER" id="PTHR10492">
    <property type="match status" value="1"/>
</dbReference>
<evidence type="ECO:0000313" key="2">
    <source>
        <dbReference type="EMBL" id="KAK9049544.1"/>
    </source>
</evidence>
<accession>A0AAP0GIN8</accession>
<comment type="caution">
    <text evidence="2">The sequence shown here is derived from an EMBL/GenBank/DDBJ whole genome shotgun (WGS) entry which is preliminary data.</text>
</comment>